<accession>A0A6D2KMV9</accession>
<evidence type="ECO:0000313" key="1">
    <source>
        <dbReference type="EMBL" id="CAA7049541.1"/>
    </source>
</evidence>
<name>A0A6D2KMV9_9BRAS</name>
<organism evidence="1 2">
    <name type="scientific">Microthlaspi erraticum</name>
    <dbReference type="NCBI Taxonomy" id="1685480"/>
    <lineage>
        <taxon>Eukaryota</taxon>
        <taxon>Viridiplantae</taxon>
        <taxon>Streptophyta</taxon>
        <taxon>Embryophyta</taxon>
        <taxon>Tracheophyta</taxon>
        <taxon>Spermatophyta</taxon>
        <taxon>Magnoliopsida</taxon>
        <taxon>eudicotyledons</taxon>
        <taxon>Gunneridae</taxon>
        <taxon>Pentapetalae</taxon>
        <taxon>rosids</taxon>
        <taxon>malvids</taxon>
        <taxon>Brassicales</taxon>
        <taxon>Brassicaceae</taxon>
        <taxon>Coluteocarpeae</taxon>
        <taxon>Microthlaspi</taxon>
    </lineage>
</organism>
<sequence>MARNHDPSDNQYRSMVRSMAPLAKRVEIMVTEFQTDRSRFAWSDICCTETPQICLLPPSRFLPVSSPSRWLCMARFWQGFAIDMLSVFI</sequence>
<evidence type="ECO:0000313" key="2">
    <source>
        <dbReference type="Proteomes" id="UP000467841"/>
    </source>
</evidence>
<dbReference type="Proteomes" id="UP000467841">
    <property type="component" value="Unassembled WGS sequence"/>
</dbReference>
<comment type="caution">
    <text evidence="1">The sequence shown here is derived from an EMBL/GenBank/DDBJ whole genome shotgun (WGS) entry which is preliminary data.</text>
</comment>
<dbReference type="EMBL" id="CACVBM020001418">
    <property type="protein sequence ID" value="CAA7049541.1"/>
    <property type="molecule type" value="Genomic_DNA"/>
</dbReference>
<keyword evidence="2" id="KW-1185">Reference proteome</keyword>
<proteinExistence type="predicted"/>
<gene>
    <name evidence="1" type="ORF">MERR_LOCUS36776</name>
</gene>
<reference evidence="1" key="1">
    <citation type="submission" date="2020-01" db="EMBL/GenBank/DDBJ databases">
        <authorList>
            <person name="Mishra B."/>
        </authorList>
    </citation>
    <scope>NUCLEOTIDE SEQUENCE [LARGE SCALE GENOMIC DNA]</scope>
</reference>
<protein>
    <submittedName>
        <fullName evidence="1">Uncharacterized protein</fullName>
    </submittedName>
</protein>
<dbReference type="AlphaFoldDB" id="A0A6D2KMV9"/>